<dbReference type="PANTHER" id="PTHR31845">
    <property type="entry name" value="FINGER DOMAIN PROTEIN, PUTATIVE-RELATED"/>
    <property type="match status" value="1"/>
</dbReference>
<evidence type="ECO:0000313" key="9">
    <source>
        <dbReference type="Proteomes" id="UP000799778"/>
    </source>
</evidence>
<gene>
    <name evidence="8" type="ORF">BU24DRAFT_465278</name>
</gene>
<name>A0A6A5XJ88_9PLEO</name>
<dbReference type="GO" id="GO:0000976">
    <property type="term" value="F:transcription cis-regulatory region binding"/>
    <property type="evidence" value="ECO:0007669"/>
    <property type="project" value="TreeGrafter"/>
</dbReference>
<dbReference type="OrthoDB" id="5226580at2759"/>
<evidence type="ECO:0000259" key="7">
    <source>
        <dbReference type="PROSITE" id="PS50048"/>
    </source>
</evidence>
<dbReference type="RefSeq" id="XP_033381268.1">
    <property type="nucleotide sequence ID" value="XM_033532260.1"/>
</dbReference>
<feature type="region of interest" description="Disordered" evidence="6">
    <location>
        <begin position="116"/>
        <end position="136"/>
    </location>
</feature>
<dbReference type="CDD" id="cd00067">
    <property type="entry name" value="GAL4"/>
    <property type="match status" value="1"/>
</dbReference>
<evidence type="ECO:0000256" key="2">
    <source>
        <dbReference type="ARBA" id="ARBA00023015"/>
    </source>
</evidence>
<dbReference type="PANTHER" id="PTHR31845:SF10">
    <property type="entry name" value="ZN(II)2CYS6 TRANSCRIPTION FACTOR (EUROFUNG)"/>
    <property type="match status" value="1"/>
</dbReference>
<evidence type="ECO:0000256" key="5">
    <source>
        <dbReference type="ARBA" id="ARBA00023242"/>
    </source>
</evidence>
<accession>A0A6A5XJ88</accession>
<keyword evidence="3" id="KW-0238">DNA-binding</keyword>
<dbReference type="InterPro" id="IPR051089">
    <property type="entry name" value="prtT"/>
</dbReference>
<dbReference type="EMBL" id="ML978072">
    <property type="protein sequence ID" value="KAF2012929.1"/>
    <property type="molecule type" value="Genomic_DNA"/>
</dbReference>
<dbReference type="SUPFAM" id="SSF57701">
    <property type="entry name" value="Zn2/Cys6 DNA-binding domain"/>
    <property type="match status" value="1"/>
</dbReference>
<dbReference type="GO" id="GO:0008270">
    <property type="term" value="F:zinc ion binding"/>
    <property type="evidence" value="ECO:0007669"/>
    <property type="project" value="InterPro"/>
</dbReference>
<dbReference type="PROSITE" id="PS00463">
    <property type="entry name" value="ZN2_CY6_FUNGAL_1"/>
    <property type="match status" value="1"/>
</dbReference>
<dbReference type="PROSITE" id="PS50048">
    <property type="entry name" value="ZN2_CY6_FUNGAL_2"/>
    <property type="match status" value="1"/>
</dbReference>
<dbReference type="SMART" id="SM00066">
    <property type="entry name" value="GAL4"/>
    <property type="match status" value="1"/>
</dbReference>
<evidence type="ECO:0000313" key="8">
    <source>
        <dbReference type="EMBL" id="KAF2012929.1"/>
    </source>
</evidence>
<evidence type="ECO:0000256" key="1">
    <source>
        <dbReference type="ARBA" id="ARBA00004123"/>
    </source>
</evidence>
<keyword evidence="4" id="KW-0804">Transcription</keyword>
<dbReference type="InterPro" id="IPR036864">
    <property type="entry name" value="Zn2-C6_fun-type_DNA-bd_sf"/>
</dbReference>
<dbReference type="GeneID" id="54289657"/>
<protein>
    <recommendedName>
        <fullName evidence="7">Zn(2)-C6 fungal-type domain-containing protein</fullName>
    </recommendedName>
</protein>
<sequence length="639" mass="70942">MDAKEGRIGNAFACERCRKHKVRCVPSETTGLCQRCQKARVECIEHVARRRPAKPRTTVQNPSRVAEMEKKLDKLSAIVTATSPAPNSASATQPSLPPVATTLPTQISEIGRRTPTPVATPIVSATTPSKPSISSIPPVAPVSSLHSGGPVLPNHGSPPESASSFWESLNETLSGVGQMNSMIRTIGGAHMKMLIESFRSMSDFFPFVTLPSGAFFQDLLQQRPILMFAAFTVASYDSATLQLTLSREFRNVVMVRTMKGDKSLDLVQGLLVFIAWHHHYMDSQAISIRTLLQLCIGIATDLGLDNLSSGSYSRDQSQHREGKRAYLGCYYLSSALGMLDTTKSRILSYSSILRTYASELASGWEHKTDSILPSLVETCHYVEDVQETFQNHSEPALVVRSQVTRLSDKWESMRAVSRQLPVDYKTLHWVQAAAKVHLYQIAAGLDIQDRDSTPSAPGFQLSLRISSLRSIEQFLETSLQLPADHYEYLSIVDWLNLIATLTILGKLALHATPMPGWDTNEVQVPRMFEHFREELCAKIPQPRDNGQDNQEHVFERFRRITAIMKMSLKNVHGRGSPNGSSFEITSSSRQAVSILQELPPLKLNGVVNGAEQLPTPWKVNPSFDMNGNDFPWRFLMGVL</sequence>
<dbReference type="Gene3D" id="4.10.240.10">
    <property type="entry name" value="Zn(2)-C6 fungal-type DNA-binding domain"/>
    <property type="match status" value="1"/>
</dbReference>
<feature type="compositionally biased region" description="Low complexity" evidence="6">
    <location>
        <begin position="124"/>
        <end position="136"/>
    </location>
</feature>
<dbReference type="Pfam" id="PF00172">
    <property type="entry name" value="Zn_clus"/>
    <property type="match status" value="1"/>
</dbReference>
<keyword evidence="9" id="KW-1185">Reference proteome</keyword>
<dbReference type="AlphaFoldDB" id="A0A6A5XJ88"/>
<feature type="domain" description="Zn(2)-C6 fungal-type" evidence="7">
    <location>
        <begin position="13"/>
        <end position="45"/>
    </location>
</feature>
<comment type="subcellular location">
    <subcellularLocation>
        <location evidence="1">Nucleus</location>
    </subcellularLocation>
</comment>
<dbReference type="Proteomes" id="UP000799778">
    <property type="component" value="Unassembled WGS sequence"/>
</dbReference>
<evidence type="ECO:0000256" key="6">
    <source>
        <dbReference type="SAM" id="MobiDB-lite"/>
    </source>
</evidence>
<dbReference type="GO" id="GO:0005634">
    <property type="term" value="C:nucleus"/>
    <property type="evidence" value="ECO:0007669"/>
    <property type="project" value="UniProtKB-SubCell"/>
</dbReference>
<reference evidence="8" key="1">
    <citation type="journal article" date="2020" name="Stud. Mycol.">
        <title>101 Dothideomycetes genomes: a test case for predicting lifestyles and emergence of pathogens.</title>
        <authorList>
            <person name="Haridas S."/>
            <person name="Albert R."/>
            <person name="Binder M."/>
            <person name="Bloem J."/>
            <person name="Labutti K."/>
            <person name="Salamov A."/>
            <person name="Andreopoulos B."/>
            <person name="Baker S."/>
            <person name="Barry K."/>
            <person name="Bills G."/>
            <person name="Bluhm B."/>
            <person name="Cannon C."/>
            <person name="Castanera R."/>
            <person name="Culley D."/>
            <person name="Daum C."/>
            <person name="Ezra D."/>
            <person name="Gonzalez J."/>
            <person name="Henrissat B."/>
            <person name="Kuo A."/>
            <person name="Liang C."/>
            <person name="Lipzen A."/>
            <person name="Lutzoni F."/>
            <person name="Magnuson J."/>
            <person name="Mondo S."/>
            <person name="Nolan M."/>
            <person name="Ohm R."/>
            <person name="Pangilinan J."/>
            <person name="Park H.-J."/>
            <person name="Ramirez L."/>
            <person name="Alfaro M."/>
            <person name="Sun H."/>
            <person name="Tritt A."/>
            <person name="Yoshinaga Y."/>
            <person name="Zwiers L.-H."/>
            <person name="Turgeon B."/>
            <person name="Goodwin S."/>
            <person name="Spatafora J."/>
            <person name="Crous P."/>
            <person name="Grigoriev I."/>
        </authorList>
    </citation>
    <scope>NUCLEOTIDE SEQUENCE</scope>
    <source>
        <strain evidence="8">CBS 175.79</strain>
    </source>
</reference>
<evidence type="ECO:0000256" key="4">
    <source>
        <dbReference type="ARBA" id="ARBA00023163"/>
    </source>
</evidence>
<keyword evidence="2" id="KW-0805">Transcription regulation</keyword>
<dbReference type="InterPro" id="IPR001138">
    <property type="entry name" value="Zn2Cys6_DnaBD"/>
</dbReference>
<dbReference type="CDD" id="cd12148">
    <property type="entry name" value="fungal_TF_MHR"/>
    <property type="match status" value="1"/>
</dbReference>
<organism evidence="8 9">
    <name type="scientific">Aaosphaeria arxii CBS 175.79</name>
    <dbReference type="NCBI Taxonomy" id="1450172"/>
    <lineage>
        <taxon>Eukaryota</taxon>
        <taxon>Fungi</taxon>
        <taxon>Dikarya</taxon>
        <taxon>Ascomycota</taxon>
        <taxon>Pezizomycotina</taxon>
        <taxon>Dothideomycetes</taxon>
        <taxon>Pleosporomycetidae</taxon>
        <taxon>Pleosporales</taxon>
        <taxon>Pleosporales incertae sedis</taxon>
        <taxon>Aaosphaeria</taxon>
    </lineage>
</organism>
<evidence type="ECO:0000256" key="3">
    <source>
        <dbReference type="ARBA" id="ARBA00023125"/>
    </source>
</evidence>
<dbReference type="GO" id="GO:0000981">
    <property type="term" value="F:DNA-binding transcription factor activity, RNA polymerase II-specific"/>
    <property type="evidence" value="ECO:0007669"/>
    <property type="project" value="InterPro"/>
</dbReference>
<proteinExistence type="predicted"/>
<keyword evidence="5" id="KW-0539">Nucleus</keyword>